<keyword evidence="3" id="KW-1185">Reference proteome</keyword>
<dbReference type="Gene3D" id="2.40.380.10">
    <property type="entry name" value="FomD-like"/>
    <property type="match status" value="1"/>
</dbReference>
<feature type="domain" description="DUF402" evidence="1">
    <location>
        <begin position="23"/>
        <end position="149"/>
    </location>
</feature>
<dbReference type="Proteomes" id="UP000621454">
    <property type="component" value="Unassembled WGS sequence"/>
</dbReference>
<reference evidence="2" key="1">
    <citation type="journal article" date="2014" name="Int. J. Syst. Evol. Microbiol.">
        <title>Complete genome sequence of Corynebacterium casei LMG S-19264T (=DSM 44701T), isolated from a smear-ripened cheese.</title>
        <authorList>
            <consortium name="US DOE Joint Genome Institute (JGI-PGF)"/>
            <person name="Walter F."/>
            <person name="Albersmeier A."/>
            <person name="Kalinowski J."/>
            <person name="Ruckert C."/>
        </authorList>
    </citation>
    <scope>NUCLEOTIDE SEQUENCE</scope>
    <source>
        <strain evidence="2">CGMCC 1.12827</strain>
    </source>
</reference>
<dbReference type="Pfam" id="PF04167">
    <property type="entry name" value="DUF402"/>
    <property type="match status" value="1"/>
</dbReference>
<dbReference type="InterPro" id="IPR007295">
    <property type="entry name" value="DUF402"/>
</dbReference>
<dbReference type="InterPro" id="IPR035930">
    <property type="entry name" value="FomD-like_sf"/>
</dbReference>
<proteinExistence type="predicted"/>
<dbReference type="RefSeq" id="WP_188587761.1">
    <property type="nucleotide sequence ID" value="NZ_BMGC01000032.1"/>
</dbReference>
<dbReference type="EMBL" id="BMGC01000032">
    <property type="protein sequence ID" value="GGB42598.1"/>
    <property type="molecule type" value="Genomic_DNA"/>
</dbReference>
<organism evidence="2 3">
    <name type="scientific">Gordonia jinhuaensis</name>
    <dbReference type="NCBI Taxonomy" id="1517702"/>
    <lineage>
        <taxon>Bacteria</taxon>
        <taxon>Bacillati</taxon>
        <taxon>Actinomycetota</taxon>
        <taxon>Actinomycetes</taxon>
        <taxon>Mycobacteriales</taxon>
        <taxon>Gordoniaceae</taxon>
        <taxon>Gordonia</taxon>
    </lineage>
</organism>
<name>A0A916TFJ3_9ACTN</name>
<comment type="caution">
    <text evidence="2">The sequence shown here is derived from an EMBL/GenBank/DDBJ whole genome shotgun (WGS) entry which is preliminary data.</text>
</comment>
<sequence length="174" mass="19653">MHAPKREVFDVPAMTNTDNKGVVRPVDEYTTTDFGLYMARPADHPRFSYLESWVLPRLSMRANIFHFVPGHRADQRLYIDIGEFSGPDEQGRWHAEDWYLDLVDRPGSPLQLVDVDELFEAHLAGHLRTDQCEKAVTTATSALVGAAADNDDVESWLADCGAPLTWRFGPRLVL</sequence>
<dbReference type="PIRSF" id="PIRSF012622">
    <property type="entry name" value="UCP012622"/>
    <property type="match status" value="1"/>
</dbReference>
<evidence type="ECO:0000313" key="2">
    <source>
        <dbReference type="EMBL" id="GGB42598.1"/>
    </source>
</evidence>
<dbReference type="InterPro" id="IPR014465">
    <property type="entry name" value="UCP012622"/>
</dbReference>
<evidence type="ECO:0000313" key="3">
    <source>
        <dbReference type="Proteomes" id="UP000621454"/>
    </source>
</evidence>
<dbReference type="AlphaFoldDB" id="A0A916TFJ3"/>
<gene>
    <name evidence="2" type="ORF">GCM10011489_32620</name>
</gene>
<protein>
    <recommendedName>
        <fullName evidence="1">DUF402 domain-containing protein</fullName>
    </recommendedName>
</protein>
<evidence type="ECO:0000259" key="1">
    <source>
        <dbReference type="Pfam" id="PF04167"/>
    </source>
</evidence>
<dbReference type="SUPFAM" id="SSF159234">
    <property type="entry name" value="FomD-like"/>
    <property type="match status" value="1"/>
</dbReference>
<reference evidence="2" key="2">
    <citation type="submission" date="2020-09" db="EMBL/GenBank/DDBJ databases">
        <authorList>
            <person name="Sun Q."/>
            <person name="Zhou Y."/>
        </authorList>
    </citation>
    <scope>NUCLEOTIDE SEQUENCE</scope>
    <source>
        <strain evidence="2">CGMCC 1.12827</strain>
    </source>
</reference>
<accession>A0A916TFJ3</accession>